<dbReference type="InterPro" id="IPR000782">
    <property type="entry name" value="FAS1_domain"/>
</dbReference>
<dbReference type="SUPFAM" id="SSF82153">
    <property type="entry name" value="FAS1 domain"/>
    <property type="match status" value="1"/>
</dbReference>
<feature type="domain" description="FAS1" evidence="1">
    <location>
        <begin position="54"/>
        <end position="221"/>
    </location>
</feature>
<dbReference type="EMBL" id="CAFBNF010000293">
    <property type="protein sequence ID" value="CAB4961006.1"/>
    <property type="molecule type" value="Genomic_DNA"/>
</dbReference>
<dbReference type="AlphaFoldDB" id="A0A6J7KYJ7"/>
<proteinExistence type="predicted"/>
<name>A0A6J7KYJ7_9ZZZZ</name>
<dbReference type="InterPro" id="IPR036378">
    <property type="entry name" value="FAS1_dom_sf"/>
</dbReference>
<dbReference type="Gene3D" id="2.30.180.10">
    <property type="entry name" value="FAS1 domain"/>
    <property type="match status" value="1"/>
</dbReference>
<sequence length="242" mass="25213">MRRVRLMAVAVAGVASAALVASAVVPASAAPIDRTSMGTRSLATVLNVANPAFDKNWADLDILTKAVATVLTVKPNSPVKKLANGRNSLTCFAPTDLAFKYFAEAATGKTIRTEANVFTGVVQYAGTLATSIGGGTTAVDVVETVLLSHCTAGTINSHAAMAAAHARATLSMFSGSQVSLRMVHGQIALYDTARQFLNARVIVVDINKGNKQIAHVINRVILPVDIDPAPYNPANCPKGLTC</sequence>
<gene>
    <name evidence="2" type="ORF">UFOPK3773_01989</name>
</gene>
<organism evidence="2">
    <name type="scientific">freshwater metagenome</name>
    <dbReference type="NCBI Taxonomy" id="449393"/>
    <lineage>
        <taxon>unclassified sequences</taxon>
        <taxon>metagenomes</taxon>
        <taxon>ecological metagenomes</taxon>
    </lineage>
</organism>
<reference evidence="2" key="1">
    <citation type="submission" date="2020-05" db="EMBL/GenBank/DDBJ databases">
        <authorList>
            <person name="Chiriac C."/>
            <person name="Salcher M."/>
            <person name="Ghai R."/>
            <person name="Kavagutti S V."/>
        </authorList>
    </citation>
    <scope>NUCLEOTIDE SEQUENCE</scope>
</reference>
<protein>
    <submittedName>
        <fullName evidence="2">Unannotated protein</fullName>
    </submittedName>
</protein>
<evidence type="ECO:0000259" key="1">
    <source>
        <dbReference type="PROSITE" id="PS50213"/>
    </source>
</evidence>
<dbReference type="PROSITE" id="PS50213">
    <property type="entry name" value="FAS1"/>
    <property type="match status" value="1"/>
</dbReference>
<evidence type="ECO:0000313" key="2">
    <source>
        <dbReference type="EMBL" id="CAB4961006.1"/>
    </source>
</evidence>
<accession>A0A6J7KYJ7</accession>